<dbReference type="GeneID" id="301039677"/>
<keyword evidence="7" id="KW-1133">Transmembrane helix</keyword>
<evidence type="ECO:0000259" key="8">
    <source>
        <dbReference type="Pfam" id="PF01435"/>
    </source>
</evidence>
<keyword evidence="1 6" id="KW-0645">Protease</keyword>
<dbReference type="EMBL" id="SISF01000013">
    <property type="protein sequence ID" value="TBN19969.1"/>
    <property type="molecule type" value="Genomic_DNA"/>
</dbReference>
<dbReference type="InterPro" id="IPR001915">
    <property type="entry name" value="Peptidase_M48"/>
</dbReference>
<evidence type="ECO:0000313" key="9">
    <source>
        <dbReference type="EMBL" id="TBN19969.1"/>
    </source>
</evidence>
<feature type="transmembrane region" description="Helical" evidence="7">
    <location>
        <begin position="12"/>
        <end position="34"/>
    </location>
</feature>
<keyword evidence="10" id="KW-1185">Reference proteome</keyword>
<evidence type="ECO:0000256" key="2">
    <source>
        <dbReference type="ARBA" id="ARBA00022723"/>
    </source>
</evidence>
<keyword evidence="5 6" id="KW-0482">Metalloprotease</keyword>
<gene>
    <name evidence="9" type="ORF">EYC79_00605</name>
</gene>
<keyword evidence="7" id="KW-0472">Membrane</keyword>
<dbReference type="Pfam" id="PF01435">
    <property type="entry name" value="Peptidase_M48"/>
    <property type="match status" value="1"/>
</dbReference>
<evidence type="ECO:0000313" key="10">
    <source>
        <dbReference type="Proteomes" id="UP000294239"/>
    </source>
</evidence>
<comment type="cofactor">
    <cofactor evidence="6">
        <name>Zn(2+)</name>
        <dbReference type="ChEBI" id="CHEBI:29105"/>
    </cofactor>
    <text evidence="6">Binds 1 zinc ion per subunit.</text>
</comment>
<evidence type="ECO:0000256" key="3">
    <source>
        <dbReference type="ARBA" id="ARBA00022801"/>
    </source>
</evidence>
<proteinExistence type="inferred from homology"/>
<sequence length="360" mass="40285">MAKIILAAGRRFGRFTLLFMILPLALIMSLWFFLLDQHVIWFFVLIGFALWTADITIALLKGVFFANLSTKKVDGISRAQAPGLWFMWEAVAGKATARKTAITLGDAVNASIRMHRTLLGFRRYYQLKVGIPLLAVTDKEAMFAILIHENGHVLNEDVNGKLRLAELEESLNIVFDFAPPDKSITGRLLFAVWKRLSPSFEREKMRLSRDAEIKADLEAANGGHGEEAARALLLVDASAIFLEQTFYKSLRQQRTDTVPPVISPTKRLLNAVSMLNMIELLNIYAQHAWSMEVDELSSHPSCAQRLSALGYPERFTIEPVATSALALLEDGFANRVFAELDELWTNPVPSKLQSQAEHSG</sequence>
<evidence type="ECO:0000256" key="5">
    <source>
        <dbReference type="ARBA" id="ARBA00023049"/>
    </source>
</evidence>
<organism evidence="9 10">
    <name type="scientific">Agrobacterium cavarae</name>
    <dbReference type="NCBI Taxonomy" id="2528239"/>
    <lineage>
        <taxon>Bacteria</taxon>
        <taxon>Pseudomonadati</taxon>
        <taxon>Pseudomonadota</taxon>
        <taxon>Alphaproteobacteria</taxon>
        <taxon>Hyphomicrobiales</taxon>
        <taxon>Rhizobiaceae</taxon>
        <taxon>Rhizobium/Agrobacterium group</taxon>
        <taxon>Agrobacterium</taxon>
    </lineage>
</organism>
<dbReference type="RefSeq" id="WP_130976865.1">
    <property type="nucleotide sequence ID" value="NZ_SISF01000013.1"/>
</dbReference>
<evidence type="ECO:0000256" key="4">
    <source>
        <dbReference type="ARBA" id="ARBA00022833"/>
    </source>
</evidence>
<protein>
    <recommendedName>
        <fullName evidence="8">Peptidase M48 domain-containing protein</fullName>
    </recommendedName>
</protein>
<accession>A0ABY1YH79</accession>
<keyword evidence="3 6" id="KW-0378">Hydrolase</keyword>
<keyword evidence="2" id="KW-0479">Metal-binding</keyword>
<name>A0ABY1YH79_9HYPH</name>
<reference evidence="9 10" key="1">
    <citation type="submission" date="2019-02" db="EMBL/GenBank/DDBJ databases">
        <title>Current taxonomic status of genus Agrobacterium and description of Agrobacterium cavarae sp. nov. isolated from maize roots.</title>
        <authorList>
            <person name="Flores-Felix J.D."/>
            <person name="Menendez E."/>
            <person name="Ramirez-Bahena M.H."/>
            <person name="Garcia-Fraile P."/>
            <person name="Velazquez E."/>
        </authorList>
    </citation>
    <scope>NUCLEOTIDE SEQUENCE [LARGE SCALE GENOMIC DNA]</scope>
    <source>
        <strain evidence="9 10">RZME10</strain>
    </source>
</reference>
<evidence type="ECO:0000256" key="1">
    <source>
        <dbReference type="ARBA" id="ARBA00022670"/>
    </source>
</evidence>
<comment type="similarity">
    <text evidence="6">Belongs to the peptidase M48 family.</text>
</comment>
<keyword evidence="4 6" id="KW-0862">Zinc</keyword>
<dbReference type="Proteomes" id="UP000294239">
    <property type="component" value="Unassembled WGS sequence"/>
</dbReference>
<feature type="transmembrane region" description="Helical" evidence="7">
    <location>
        <begin position="40"/>
        <end position="68"/>
    </location>
</feature>
<comment type="caution">
    <text evidence="9">The sequence shown here is derived from an EMBL/GenBank/DDBJ whole genome shotgun (WGS) entry which is preliminary data.</text>
</comment>
<feature type="domain" description="Peptidase M48" evidence="8">
    <location>
        <begin position="123"/>
        <end position="311"/>
    </location>
</feature>
<evidence type="ECO:0000256" key="6">
    <source>
        <dbReference type="RuleBase" id="RU003983"/>
    </source>
</evidence>
<evidence type="ECO:0000256" key="7">
    <source>
        <dbReference type="SAM" id="Phobius"/>
    </source>
</evidence>
<keyword evidence="7" id="KW-0812">Transmembrane</keyword>